<proteinExistence type="predicted"/>
<organism evidence="2 3">
    <name type="scientific">Virgibacillus kekensis</name>
    <dbReference type="NCBI Taxonomy" id="202261"/>
    <lineage>
        <taxon>Bacteria</taxon>
        <taxon>Bacillati</taxon>
        <taxon>Bacillota</taxon>
        <taxon>Bacilli</taxon>
        <taxon>Bacillales</taxon>
        <taxon>Bacillaceae</taxon>
        <taxon>Virgibacillus</taxon>
    </lineage>
</organism>
<dbReference type="Gene3D" id="2.40.10.220">
    <property type="entry name" value="predicted glycosyltransferase like domains"/>
    <property type="match status" value="1"/>
</dbReference>
<keyword evidence="3" id="KW-1185">Reference proteome</keyword>
<evidence type="ECO:0000259" key="1">
    <source>
        <dbReference type="Pfam" id="PF07238"/>
    </source>
</evidence>
<name>A0ABV9DDR7_9BACI</name>
<dbReference type="Proteomes" id="UP001595989">
    <property type="component" value="Unassembled WGS sequence"/>
</dbReference>
<sequence length="119" mass="13861">MYYKRNESYRFVFNQPVTGKLTKREESNTVNAVVEVLDVSNEGAKVRCNHDINFARNQKVYLSFSLNSSAFHAPGTVIWSKRFHSSTEMGLHLQTDNEYRNNMIKELKEIAKQKKKSNK</sequence>
<dbReference type="Pfam" id="PF07238">
    <property type="entry name" value="PilZ"/>
    <property type="match status" value="1"/>
</dbReference>
<dbReference type="InterPro" id="IPR009875">
    <property type="entry name" value="PilZ_domain"/>
</dbReference>
<dbReference type="SUPFAM" id="SSF141371">
    <property type="entry name" value="PilZ domain-like"/>
    <property type="match status" value="1"/>
</dbReference>
<dbReference type="EMBL" id="JBHSFU010000003">
    <property type="protein sequence ID" value="MFC4556930.1"/>
    <property type="molecule type" value="Genomic_DNA"/>
</dbReference>
<protein>
    <submittedName>
        <fullName evidence="2">PilZ domain-containing protein</fullName>
    </submittedName>
</protein>
<comment type="caution">
    <text evidence="2">The sequence shown here is derived from an EMBL/GenBank/DDBJ whole genome shotgun (WGS) entry which is preliminary data.</text>
</comment>
<evidence type="ECO:0000313" key="3">
    <source>
        <dbReference type="Proteomes" id="UP001595989"/>
    </source>
</evidence>
<accession>A0ABV9DDR7</accession>
<reference evidence="3" key="1">
    <citation type="journal article" date="2019" name="Int. J. Syst. Evol. Microbiol.">
        <title>The Global Catalogue of Microorganisms (GCM) 10K type strain sequencing project: providing services to taxonomists for standard genome sequencing and annotation.</title>
        <authorList>
            <consortium name="The Broad Institute Genomics Platform"/>
            <consortium name="The Broad Institute Genome Sequencing Center for Infectious Disease"/>
            <person name="Wu L."/>
            <person name="Ma J."/>
        </authorList>
    </citation>
    <scope>NUCLEOTIDE SEQUENCE [LARGE SCALE GENOMIC DNA]</scope>
    <source>
        <strain evidence="3">CGMCC 4.7426</strain>
    </source>
</reference>
<gene>
    <name evidence="2" type="ORF">ACFO3D_01750</name>
</gene>
<feature type="domain" description="PilZ" evidence="1">
    <location>
        <begin position="5"/>
        <end position="100"/>
    </location>
</feature>
<dbReference type="RefSeq" id="WP_390292870.1">
    <property type="nucleotide sequence ID" value="NZ_JBHSFU010000003.1"/>
</dbReference>
<evidence type="ECO:0000313" key="2">
    <source>
        <dbReference type="EMBL" id="MFC4556930.1"/>
    </source>
</evidence>